<reference evidence="1" key="1">
    <citation type="journal article" date="2016" name="Insect Biochem. Mol. Biol.">
        <title>Multifaceted biological insights from a draft genome sequence of the tobacco hornworm moth, Manduca sexta.</title>
        <authorList>
            <person name="Kanost M.R."/>
            <person name="Arrese E.L."/>
            <person name="Cao X."/>
            <person name="Chen Y.R."/>
            <person name="Chellapilla S."/>
            <person name="Goldsmith M.R."/>
            <person name="Grosse-Wilde E."/>
            <person name="Heckel D.G."/>
            <person name="Herndon N."/>
            <person name="Jiang H."/>
            <person name="Papanicolaou A."/>
            <person name="Qu J."/>
            <person name="Soulages J.L."/>
            <person name="Vogel H."/>
            <person name="Walters J."/>
            <person name="Waterhouse R.M."/>
            <person name="Ahn S.J."/>
            <person name="Almeida F.C."/>
            <person name="An C."/>
            <person name="Aqrawi P."/>
            <person name="Bretschneider A."/>
            <person name="Bryant W.B."/>
            <person name="Bucks S."/>
            <person name="Chao H."/>
            <person name="Chevignon G."/>
            <person name="Christen J.M."/>
            <person name="Clarke D.F."/>
            <person name="Dittmer N.T."/>
            <person name="Ferguson L.C.F."/>
            <person name="Garavelou S."/>
            <person name="Gordon K.H.J."/>
            <person name="Gunaratna R.T."/>
            <person name="Han Y."/>
            <person name="Hauser F."/>
            <person name="He Y."/>
            <person name="Heidel-Fischer H."/>
            <person name="Hirsh A."/>
            <person name="Hu Y."/>
            <person name="Jiang H."/>
            <person name="Kalra D."/>
            <person name="Klinner C."/>
            <person name="Konig C."/>
            <person name="Kovar C."/>
            <person name="Kroll A.R."/>
            <person name="Kuwar S.S."/>
            <person name="Lee S.L."/>
            <person name="Lehman R."/>
            <person name="Li K."/>
            <person name="Li Z."/>
            <person name="Liang H."/>
            <person name="Lovelace S."/>
            <person name="Lu Z."/>
            <person name="Mansfield J.H."/>
            <person name="McCulloch K.J."/>
            <person name="Mathew T."/>
            <person name="Morton B."/>
            <person name="Muzny D.M."/>
            <person name="Neunemann D."/>
            <person name="Ongeri F."/>
            <person name="Pauchet Y."/>
            <person name="Pu L.L."/>
            <person name="Pyrousis I."/>
            <person name="Rao X.J."/>
            <person name="Redding A."/>
            <person name="Roesel C."/>
            <person name="Sanchez-Gracia A."/>
            <person name="Schaack S."/>
            <person name="Shukla A."/>
            <person name="Tetreau G."/>
            <person name="Wang Y."/>
            <person name="Xiong G.H."/>
            <person name="Traut W."/>
            <person name="Walsh T.K."/>
            <person name="Worley K.C."/>
            <person name="Wu D."/>
            <person name="Wu W."/>
            <person name="Wu Y.Q."/>
            <person name="Zhang X."/>
            <person name="Zou Z."/>
            <person name="Zucker H."/>
            <person name="Briscoe A.D."/>
            <person name="Burmester T."/>
            <person name="Clem R.J."/>
            <person name="Feyereisen R."/>
            <person name="Grimmelikhuijzen C.J.P."/>
            <person name="Hamodrakas S.J."/>
            <person name="Hansson B.S."/>
            <person name="Huguet E."/>
            <person name="Jermiin L.S."/>
            <person name="Lan Q."/>
            <person name="Lehman H.K."/>
            <person name="Lorenzen M."/>
            <person name="Merzendorfer H."/>
            <person name="Michalopoulos I."/>
            <person name="Morton D.B."/>
            <person name="Muthukrishnan S."/>
            <person name="Oakeshott J.G."/>
            <person name="Palmer W."/>
            <person name="Park Y."/>
            <person name="Passarelli A.L."/>
            <person name="Rozas J."/>
            <person name="Schwartz L.M."/>
            <person name="Smith W."/>
            <person name="Southgate A."/>
            <person name="Vilcinskas A."/>
            <person name="Vogt R."/>
            <person name="Wang P."/>
            <person name="Werren J."/>
            <person name="Yu X.Q."/>
            <person name="Zhou J.J."/>
            <person name="Brown S.J."/>
            <person name="Scherer S.E."/>
            <person name="Richards S."/>
            <person name="Blissard G.W."/>
        </authorList>
    </citation>
    <scope>NUCLEOTIDE SEQUENCE</scope>
</reference>
<gene>
    <name evidence="1" type="ORF">O3G_MSEX002193</name>
</gene>
<proteinExistence type="predicted"/>
<sequence>METTGFTSCKIQGLHPTDLLALETKLSSSSITSIRQDDFFEVDTNGVRLLNILAGNDYGIR</sequence>
<dbReference type="AlphaFoldDB" id="A0A922CDG3"/>
<keyword evidence="2" id="KW-1185">Reference proteome</keyword>
<organism evidence="1 2">
    <name type="scientific">Manduca sexta</name>
    <name type="common">Tobacco hawkmoth</name>
    <name type="synonym">Tobacco hornworm</name>
    <dbReference type="NCBI Taxonomy" id="7130"/>
    <lineage>
        <taxon>Eukaryota</taxon>
        <taxon>Metazoa</taxon>
        <taxon>Ecdysozoa</taxon>
        <taxon>Arthropoda</taxon>
        <taxon>Hexapoda</taxon>
        <taxon>Insecta</taxon>
        <taxon>Pterygota</taxon>
        <taxon>Neoptera</taxon>
        <taxon>Endopterygota</taxon>
        <taxon>Lepidoptera</taxon>
        <taxon>Glossata</taxon>
        <taxon>Ditrysia</taxon>
        <taxon>Bombycoidea</taxon>
        <taxon>Sphingidae</taxon>
        <taxon>Sphinginae</taxon>
        <taxon>Sphingini</taxon>
        <taxon>Manduca</taxon>
    </lineage>
</organism>
<comment type="caution">
    <text evidence="1">The sequence shown here is derived from an EMBL/GenBank/DDBJ whole genome shotgun (WGS) entry which is preliminary data.</text>
</comment>
<reference evidence="1" key="2">
    <citation type="submission" date="2020-12" db="EMBL/GenBank/DDBJ databases">
        <authorList>
            <person name="Kanost M."/>
        </authorList>
    </citation>
    <scope>NUCLEOTIDE SEQUENCE</scope>
</reference>
<dbReference type="EMBL" id="JH668291">
    <property type="protein sequence ID" value="KAG6442221.1"/>
    <property type="molecule type" value="Genomic_DNA"/>
</dbReference>
<accession>A0A922CDG3</accession>
<protein>
    <submittedName>
        <fullName evidence="1">Uncharacterized protein</fullName>
    </submittedName>
</protein>
<evidence type="ECO:0000313" key="1">
    <source>
        <dbReference type="EMBL" id="KAG6442221.1"/>
    </source>
</evidence>
<dbReference type="Proteomes" id="UP000791440">
    <property type="component" value="Unassembled WGS sequence"/>
</dbReference>
<evidence type="ECO:0000313" key="2">
    <source>
        <dbReference type="Proteomes" id="UP000791440"/>
    </source>
</evidence>
<name>A0A922CDG3_MANSE</name>